<evidence type="ECO:0000313" key="4">
    <source>
        <dbReference type="Proteomes" id="UP000235661"/>
    </source>
</evidence>
<protein>
    <submittedName>
        <fullName evidence="3">ISL3 family transposase</fullName>
    </submittedName>
</protein>
<reference evidence="3 4" key="1">
    <citation type="submission" date="2017-09" db="EMBL/GenBank/DDBJ databases">
        <title>Bacterial strain isolated from the female urinary microbiota.</title>
        <authorList>
            <person name="Thomas-White K."/>
            <person name="Kumar N."/>
            <person name="Forster S."/>
            <person name="Putonti C."/>
            <person name="Lawley T."/>
            <person name="Wolfe A.J."/>
        </authorList>
    </citation>
    <scope>NUCLEOTIDE SEQUENCE [LARGE SCALE GENOMIC DNA]</scope>
    <source>
        <strain evidence="3 4">UMB0818</strain>
    </source>
</reference>
<evidence type="ECO:0000259" key="2">
    <source>
        <dbReference type="Pfam" id="PF13542"/>
    </source>
</evidence>
<feature type="domain" description="Transposase IS204/IS1001/IS1096/IS1165 helix-turn-helix" evidence="2">
    <location>
        <begin position="92"/>
        <end position="143"/>
    </location>
</feature>
<gene>
    <name evidence="3" type="ORF">CJ232_12370</name>
</gene>
<dbReference type="InterPro" id="IPR002560">
    <property type="entry name" value="Transposase_DDE"/>
</dbReference>
<dbReference type="PANTHER" id="PTHR33498:SF1">
    <property type="entry name" value="TRANSPOSASE FOR INSERTION SEQUENCE ELEMENT IS1557"/>
    <property type="match status" value="1"/>
</dbReference>
<accession>A0A2N6PVP4</accession>
<organism evidence="3 4">
    <name type="scientific">Hoylesella timonensis</name>
    <dbReference type="NCBI Taxonomy" id="386414"/>
    <lineage>
        <taxon>Bacteria</taxon>
        <taxon>Pseudomonadati</taxon>
        <taxon>Bacteroidota</taxon>
        <taxon>Bacteroidia</taxon>
        <taxon>Bacteroidales</taxon>
        <taxon>Prevotellaceae</taxon>
        <taxon>Hoylesella</taxon>
    </lineage>
</organism>
<proteinExistence type="predicted"/>
<feature type="domain" description="Transposase IS204/IS1001/IS1096/IS1165 DDE" evidence="1">
    <location>
        <begin position="158"/>
        <end position="391"/>
    </location>
</feature>
<dbReference type="NCBIfam" id="NF033550">
    <property type="entry name" value="transpos_ISL3"/>
    <property type="match status" value="1"/>
</dbReference>
<dbReference type="InterPro" id="IPR047951">
    <property type="entry name" value="Transpos_ISL3"/>
</dbReference>
<dbReference type="RefSeq" id="WP_102189191.1">
    <property type="nucleotide sequence ID" value="NZ_PNGI01000067.1"/>
</dbReference>
<dbReference type="PANTHER" id="PTHR33498">
    <property type="entry name" value="TRANSPOSASE FOR INSERTION SEQUENCE ELEMENT IS1557"/>
    <property type="match status" value="1"/>
</dbReference>
<name>A0A2N6PVP4_9BACT</name>
<dbReference type="Pfam" id="PF13542">
    <property type="entry name" value="HTH_Tnp_ISL3"/>
    <property type="match status" value="1"/>
</dbReference>
<dbReference type="AlphaFoldDB" id="A0A2N6PVP4"/>
<dbReference type="Proteomes" id="UP000235661">
    <property type="component" value="Unassembled WGS sequence"/>
</dbReference>
<sequence length="408" mass="47184">MNSTEIFTMALGLSEPWTVSKIEFIDGEHSAKELHIWLSFPRGHRFKVGEAEATAYDTIDKTWRHLNFFEHLCYLHASVPRIKVGDHEISMVDVPWARKNSGFTLLFEAYSMLLIEREMPVNSVSRTVRETAPRIWRIFNHWVRKAVDKIDMFEVHRIGVDETSKRKGHNYITQFVDLDTRKTIFVTDGKDAGTFEAFRKALVEKKGKIENIEAISMDMSKSFISGALTHFPKAGIIFDKFHIFKALNEAVDTVRKLEHADARLLKGHRFTLLYNKKNLSEKKAMELETILLTYPTIGKAYGFKESFADIFNECTKDSVERLERWCKMVEEAAIKPMTDFVAMVRSHMFGIKNLFAMREVNNGILEGLNSQIQLAKKRARGFVNTENFKYMVYFVTGGLKLDYPHETL</sequence>
<dbReference type="EMBL" id="PNGI01000067">
    <property type="protein sequence ID" value="PMC03166.1"/>
    <property type="molecule type" value="Genomic_DNA"/>
</dbReference>
<comment type="caution">
    <text evidence="3">The sequence shown here is derived from an EMBL/GenBank/DDBJ whole genome shotgun (WGS) entry which is preliminary data.</text>
</comment>
<evidence type="ECO:0000259" key="1">
    <source>
        <dbReference type="Pfam" id="PF01610"/>
    </source>
</evidence>
<evidence type="ECO:0000313" key="3">
    <source>
        <dbReference type="EMBL" id="PMC03166.1"/>
    </source>
</evidence>
<dbReference type="InterPro" id="IPR032877">
    <property type="entry name" value="Transposase_HTH"/>
</dbReference>
<dbReference type="Pfam" id="PF01610">
    <property type="entry name" value="DDE_Tnp_ISL3"/>
    <property type="match status" value="1"/>
</dbReference>